<keyword evidence="4" id="KW-0175">Coiled coil</keyword>
<dbReference type="PROSITE" id="PS50111">
    <property type="entry name" value="CHEMOTAXIS_TRANSDUC_2"/>
    <property type="match status" value="1"/>
</dbReference>
<dbReference type="STRING" id="1400863.BN873_330044"/>
<evidence type="ECO:0000259" key="5">
    <source>
        <dbReference type="PROSITE" id="PS50111"/>
    </source>
</evidence>
<dbReference type="PANTHER" id="PTHR32089:SF112">
    <property type="entry name" value="LYSOZYME-LIKE PROTEIN-RELATED"/>
    <property type="match status" value="1"/>
</dbReference>
<proteinExistence type="predicted"/>
<evidence type="ECO:0000256" key="2">
    <source>
        <dbReference type="ARBA" id="ARBA00023224"/>
    </source>
</evidence>
<dbReference type="GO" id="GO:0007165">
    <property type="term" value="P:signal transduction"/>
    <property type="evidence" value="ECO:0007669"/>
    <property type="project" value="UniProtKB-KW"/>
</dbReference>
<evidence type="ECO:0000313" key="6">
    <source>
        <dbReference type="EMBL" id="CDI02567.1"/>
    </source>
</evidence>
<dbReference type="AlphaFoldDB" id="W6M4G1"/>
<dbReference type="InterPro" id="IPR004089">
    <property type="entry name" value="MCPsignal_dom"/>
</dbReference>
<dbReference type="PANTHER" id="PTHR32089">
    <property type="entry name" value="METHYL-ACCEPTING CHEMOTAXIS PROTEIN MCPB"/>
    <property type="match status" value="1"/>
</dbReference>
<feature type="domain" description="Methyl-accepting transducer" evidence="5">
    <location>
        <begin position="69"/>
        <end position="218"/>
    </location>
</feature>
<reference evidence="6" key="1">
    <citation type="submission" date="2013-07" db="EMBL/GenBank/DDBJ databases">
        <authorList>
            <person name="McIlroy S."/>
        </authorList>
    </citation>
    <scope>NUCLEOTIDE SEQUENCE [LARGE SCALE GENOMIC DNA]</scope>
    <source>
        <strain evidence="6">Run_A_D11</strain>
    </source>
</reference>
<dbReference type="OrthoDB" id="369661at2"/>
<comment type="caution">
    <text evidence="6">The sequence shown here is derived from an EMBL/GenBank/DDBJ whole genome shotgun (WGS) entry which is preliminary data.</text>
</comment>
<evidence type="ECO:0000256" key="1">
    <source>
        <dbReference type="ARBA" id="ARBA00004370"/>
    </source>
</evidence>
<evidence type="ECO:0000256" key="3">
    <source>
        <dbReference type="PROSITE-ProRule" id="PRU00284"/>
    </source>
</evidence>
<dbReference type="SMART" id="SM00283">
    <property type="entry name" value="MA"/>
    <property type="match status" value="1"/>
</dbReference>
<reference evidence="6" key="2">
    <citation type="submission" date="2014-03" db="EMBL/GenBank/DDBJ databases">
        <title>Candidatus Competibacter-lineage genomes retrieved from metagenomes reveal functional metabolic diversity.</title>
        <authorList>
            <person name="McIlroy S.J."/>
            <person name="Albertsen M."/>
            <person name="Andresen E.K."/>
            <person name="Saunders A.M."/>
            <person name="Kristiansen R."/>
            <person name="Stokholm-Bjerregaard M."/>
            <person name="Nielsen K.L."/>
            <person name="Nielsen P.H."/>
        </authorList>
    </citation>
    <scope>NUCLEOTIDE SEQUENCE</scope>
    <source>
        <strain evidence="6">Run_A_D11</strain>
    </source>
</reference>
<comment type="subcellular location">
    <subcellularLocation>
        <location evidence="1">Membrane</location>
    </subcellularLocation>
</comment>
<accession>W6M4G1</accession>
<evidence type="ECO:0000256" key="4">
    <source>
        <dbReference type="SAM" id="Coils"/>
    </source>
</evidence>
<evidence type="ECO:0000313" key="7">
    <source>
        <dbReference type="Proteomes" id="UP000035760"/>
    </source>
</evidence>
<feature type="coiled-coil region" evidence="4">
    <location>
        <begin position="283"/>
        <end position="310"/>
    </location>
</feature>
<dbReference type="Pfam" id="PF00015">
    <property type="entry name" value="MCPsignal"/>
    <property type="match status" value="1"/>
</dbReference>
<name>W6M4G1_9GAMM</name>
<dbReference type="SUPFAM" id="SSF58104">
    <property type="entry name" value="Methyl-accepting chemotaxis protein (MCP) signaling domain"/>
    <property type="match status" value="1"/>
</dbReference>
<dbReference type="Gene3D" id="1.10.287.950">
    <property type="entry name" value="Methyl-accepting chemotaxis protein"/>
    <property type="match status" value="1"/>
</dbReference>
<keyword evidence="2 3" id="KW-0807">Transducer</keyword>
<organism evidence="6 7">
    <name type="scientific">Candidatus Competibacter denitrificans Run_A_D11</name>
    <dbReference type="NCBI Taxonomy" id="1400863"/>
    <lineage>
        <taxon>Bacteria</taxon>
        <taxon>Pseudomonadati</taxon>
        <taxon>Pseudomonadota</taxon>
        <taxon>Gammaproteobacteria</taxon>
        <taxon>Candidatus Competibacteraceae</taxon>
        <taxon>Candidatus Competibacter</taxon>
    </lineage>
</organism>
<dbReference type="GO" id="GO:0006935">
    <property type="term" value="P:chemotaxis"/>
    <property type="evidence" value="ECO:0007669"/>
    <property type="project" value="UniProtKB-ARBA"/>
</dbReference>
<sequence length="356" mass="39061">MRGDSSVRAVESPAPDLDETARLGTKILVCLRDILASKDVKVHEDIRRGKTIISDAAVKLSNSFNGLNSQTRAQQQLVASLIEEVSQKKAGGTNNNRASVREIADGMSLILQGFMDTLAQVSAQSSGVIAKMEAMTEVVNQTFSLLSNVEMITKQTNLLSLNAFIEAARSGEAGRGFQVVATEMRNLSHSSARLNEQIRVQVEQSKKIVHETRDVVNQMAMRDTTSLIEAKDQADILFAKLGVMNEYISENLGQVSDLSQGIDRSVGLAVQSLQFEDIVGQLLSHADRELSEQEQVLSELRNRLRSFAESTQNGGDTREALLELQDNLHALQRSGLCQKSKTVLQQSMDEGDVELF</sequence>
<dbReference type="EMBL" id="CBTJ020000040">
    <property type="protein sequence ID" value="CDI02567.1"/>
    <property type="molecule type" value="Genomic_DNA"/>
</dbReference>
<dbReference type="GO" id="GO:0016020">
    <property type="term" value="C:membrane"/>
    <property type="evidence" value="ECO:0007669"/>
    <property type="project" value="UniProtKB-SubCell"/>
</dbReference>
<dbReference type="RefSeq" id="WP_048672892.1">
    <property type="nucleotide sequence ID" value="NZ_CBTJ020000040.1"/>
</dbReference>
<protein>
    <submittedName>
        <fullName evidence="6">Chemotaxis methyl-accepting receptor (MCP)-like protein</fullName>
    </submittedName>
</protein>
<gene>
    <name evidence="6" type="ORF">BN873_330044</name>
</gene>
<dbReference type="Proteomes" id="UP000035760">
    <property type="component" value="Unassembled WGS sequence"/>
</dbReference>
<keyword evidence="7" id="KW-1185">Reference proteome</keyword>